<gene>
    <name evidence="2" type="ORF">LCGC14_2965950</name>
</gene>
<feature type="transmembrane region" description="Helical" evidence="1">
    <location>
        <begin position="20"/>
        <end position="39"/>
    </location>
</feature>
<comment type="caution">
    <text evidence="2">The sequence shown here is derived from an EMBL/GenBank/DDBJ whole genome shotgun (WGS) entry which is preliminary data.</text>
</comment>
<keyword evidence="1" id="KW-0472">Membrane</keyword>
<proteinExistence type="predicted"/>
<dbReference type="AlphaFoldDB" id="A0A0F8XY89"/>
<keyword evidence="1" id="KW-0812">Transmembrane</keyword>
<name>A0A0F8XY89_9ZZZZ</name>
<sequence length="65" mass="7719">MNLQKFSERVVGNMDQNNVFDITILLMIAEILSMIVPIIQDWCNKTPKEIVENSKNPRFFHRVWL</sequence>
<protein>
    <submittedName>
        <fullName evidence="2">Uncharacterized protein</fullName>
    </submittedName>
</protein>
<evidence type="ECO:0000313" key="2">
    <source>
        <dbReference type="EMBL" id="KKK66255.1"/>
    </source>
</evidence>
<accession>A0A0F8XY89</accession>
<feature type="non-terminal residue" evidence="2">
    <location>
        <position position="65"/>
    </location>
</feature>
<evidence type="ECO:0000256" key="1">
    <source>
        <dbReference type="SAM" id="Phobius"/>
    </source>
</evidence>
<dbReference type="EMBL" id="LAZR01060164">
    <property type="protein sequence ID" value="KKK66255.1"/>
    <property type="molecule type" value="Genomic_DNA"/>
</dbReference>
<organism evidence="2">
    <name type="scientific">marine sediment metagenome</name>
    <dbReference type="NCBI Taxonomy" id="412755"/>
    <lineage>
        <taxon>unclassified sequences</taxon>
        <taxon>metagenomes</taxon>
        <taxon>ecological metagenomes</taxon>
    </lineage>
</organism>
<reference evidence="2" key="1">
    <citation type="journal article" date="2015" name="Nature">
        <title>Complex archaea that bridge the gap between prokaryotes and eukaryotes.</title>
        <authorList>
            <person name="Spang A."/>
            <person name="Saw J.H."/>
            <person name="Jorgensen S.L."/>
            <person name="Zaremba-Niedzwiedzka K."/>
            <person name="Martijn J."/>
            <person name="Lind A.E."/>
            <person name="van Eijk R."/>
            <person name="Schleper C."/>
            <person name="Guy L."/>
            <person name="Ettema T.J."/>
        </authorList>
    </citation>
    <scope>NUCLEOTIDE SEQUENCE</scope>
</reference>
<keyword evidence="1" id="KW-1133">Transmembrane helix</keyword>